<dbReference type="EMBL" id="JABDTM020019299">
    <property type="protein sequence ID" value="KAH0817533.1"/>
    <property type="molecule type" value="Genomic_DNA"/>
</dbReference>
<feature type="compositionally biased region" description="Polar residues" evidence="1">
    <location>
        <begin position="39"/>
        <end position="53"/>
    </location>
</feature>
<protein>
    <submittedName>
        <fullName evidence="2">Uncharacterized protein</fullName>
    </submittedName>
</protein>
<gene>
    <name evidence="2" type="ORF">GEV33_005258</name>
</gene>
<evidence type="ECO:0000313" key="2">
    <source>
        <dbReference type="EMBL" id="KAH0817533.1"/>
    </source>
</evidence>
<feature type="region of interest" description="Disordered" evidence="1">
    <location>
        <begin position="35"/>
        <end position="60"/>
    </location>
</feature>
<comment type="caution">
    <text evidence="2">The sequence shown here is derived from an EMBL/GenBank/DDBJ whole genome shotgun (WGS) entry which is preliminary data.</text>
</comment>
<sequence length="229" mass="25933">MAIYKVGFASCFQHEQFFLMQLSNKFFSILPEPGPRASWDSSTQRSATESSPIQRPRPAPLRSFSGFDSTLYSFPSTYSPPPAVPKEKGESYKEISRRLDCKTEYIRNLLHDSASITVPLRHNGAVPRNHFNHNKGPAPLPPRRRNPPTELTIPCEFCNVPIPHEDLIQHETGCRPDLARFNPRRRASPETDDYFVAPQPSSPEVELPCEFCSDMIPASQLLRHQATCI</sequence>
<dbReference type="AlphaFoldDB" id="A0A8J6HQ00"/>
<dbReference type="Proteomes" id="UP000719412">
    <property type="component" value="Unassembled WGS sequence"/>
</dbReference>
<proteinExistence type="predicted"/>
<evidence type="ECO:0000313" key="3">
    <source>
        <dbReference type="Proteomes" id="UP000719412"/>
    </source>
</evidence>
<organism evidence="2 3">
    <name type="scientific">Tenebrio molitor</name>
    <name type="common">Yellow mealworm beetle</name>
    <dbReference type="NCBI Taxonomy" id="7067"/>
    <lineage>
        <taxon>Eukaryota</taxon>
        <taxon>Metazoa</taxon>
        <taxon>Ecdysozoa</taxon>
        <taxon>Arthropoda</taxon>
        <taxon>Hexapoda</taxon>
        <taxon>Insecta</taxon>
        <taxon>Pterygota</taxon>
        <taxon>Neoptera</taxon>
        <taxon>Endopterygota</taxon>
        <taxon>Coleoptera</taxon>
        <taxon>Polyphaga</taxon>
        <taxon>Cucujiformia</taxon>
        <taxon>Tenebrionidae</taxon>
        <taxon>Tenebrio</taxon>
    </lineage>
</organism>
<reference evidence="2" key="1">
    <citation type="journal article" date="2020" name="J Insects Food Feed">
        <title>The yellow mealworm (Tenebrio molitor) genome: a resource for the emerging insects as food and feed industry.</title>
        <authorList>
            <person name="Eriksson T."/>
            <person name="Andere A."/>
            <person name="Kelstrup H."/>
            <person name="Emery V."/>
            <person name="Picard C."/>
        </authorList>
    </citation>
    <scope>NUCLEOTIDE SEQUENCE</scope>
    <source>
        <strain evidence="2">Stoneville</strain>
        <tissue evidence="2">Whole head</tissue>
    </source>
</reference>
<name>A0A8J6HQ00_TENMO</name>
<reference evidence="2" key="2">
    <citation type="submission" date="2021-08" db="EMBL/GenBank/DDBJ databases">
        <authorList>
            <person name="Eriksson T."/>
        </authorList>
    </citation>
    <scope>NUCLEOTIDE SEQUENCE</scope>
    <source>
        <strain evidence="2">Stoneville</strain>
        <tissue evidence="2">Whole head</tissue>
    </source>
</reference>
<keyword evidence="3" id="KW-1185">Reference proteome</keyword>
<accession>A0A8J6HQ00</accession>
<evidence type="ECO:0000256" key="1">
    <source>
        <dbReference type="SAM" id="MobiDB-lite"/>
    </source>
</evidence>